<organism evidence="2 5">
    <name type="scientific">Streptomyces radicis</name>
    <dbReference type="NCBI Taxonomy" id="1750517"/>
    <lineage>
        <taxon>Bacteria</taxon>
        <taxon>Bacillati</taxon>
        <taxon>Actinomycetota</taxon>
        <taxon>Actinomycetes</taxon>
        <taxon>Kitasatosporales</taxon>
        <taxon>Streptomycetaceae</taxon>
        <taxon>Streptomyces</taxon>
    </lineage>
</organism>
<dbReference type="InterPro" id="IPR024344">
    <property type="entry name" value="MDMPI_metal-binding"/>
</dbReference>
<dbReference type="AlphaFoldDB" id="A0A3A9VT35"/>
<reference evidence="4 5" key="1">
    <citation type="submission" date="2018-09" db="EMBL/GenBank/DDBJ databases">
        <title>Streptomyces sp. nov. DS1-2, an endophytic actinomycete isolated from roots of Dendrobium scabrilingue.</title>
        <authorList>
            <person name="Kuncharoen N."/>
            <person name="Kudo T."/>
            <person name="Ohkuma M."/>
            <person name="Yuki M."/>
            <person name="Tanasupawat S."/>
        </authorList>
    </citation>
    <scope>NUCLEOTIDE SEQUENCE [LARGE SCALE GENOMIC DNA]</scope>
    <source>
        <strain evidence="2 5">AZ1-7</strain>
        <strain evidence="3 4">DS1-2</strain>
    </source>
</reference>
<gene>
    <name evidence="3" type="ORF">D7318_30850</name>
    <name evidence="2" type="ORF">D7319_30880</name>
</gene>
<evidence type="ECO:0000313" key="3">
    <source>
        <dbReference type="EMBL" id="RKN13641.1"/>
    </source>
</evidence>
<dbReference type="GO" id="GO:0046872">
    <property type="term" value="F:metal ion binding"/>
    <property type="evidence" value="ECO:0007669"/>
    <property type="project" value="InterPro"/>
</dbReference>
<feature type="domain" description="Mycothiol-dependent maleylpyruvate isomerase metal-binding" evidence="1">
    <location>
        <begin position="10"/>
        <end position="129"/>
    </location>
</feature>
<dbReference type="InterPro" id="IPR034660">
    <property type="entry name" value="DinB/YfiT-like"/>
</dbReference>
<proteinExistence type="predicted"/>
<dbReference type="NCBIfam" id="TIGR03083">
    <property type="entry name" value="maleylpyruvate isomerase family mycothiol-dependent enzyme"/>
    <property type="match status" value="1"/>
</dbReference>
<dbReference type="OrthoDB" id="5185819at2"/>
<dbReference type="NCBIfam" id="TIGR03086">
    <property type="entry name" value="TIGR03086 family metal-binding protein"/>
    <property type="match status" value="1"/>
</dbReference>
<dbReference type="EMBL" id="RBDY01000045">
    <property type="protein sequence ID" value="RKN13641.1"/>
    <property type="molecule type" value="Genomic_DNA"/>
</dbReference>
<dbReference type="SUPFAM" id="SSF109854">
    <property type="entry name" value="DinB/YfiT-like putative metalloenzymes"/>
    <property type="match status" value="1"/>
</dbReference>
<evidence type="ECO:0000259" key="1">
    <source>
        <dbReference type="Pfam" id="PF11716"/>
    </source>
</evidence>
<evidence type="ECO:0000313" key="2">
    <source>
        <dbReference type="EMBL" id="RKN03712.1"/>
    </source>
</evidence>
<evidence type="ECO:0000313" key="4">
    <source>
        <dbReference type="Proteomes" id="UP000268652"/>
    </source>
</evidence>
<sequence>MRLLDGFDLALDTFSERVHRVDDDRWDTETPCAAWSVRDLVNHLTSEHLWAPWLLRGATLAEVGDRFDGDVLGDDPVAAWDGAAAGSRAAFHASGALDTPVQTSGGPTPAEEYLSQMALDLAVHGWDLARGIEVDDRIDPGVADLLLGYAEEKSAAWQNLGIFDPPVPVPDSAPPQDRLIAVLGRRP</sequence>
<dbReference type="Proteomes" id="UP000275024">
    <property type="component" value="Unassembled WGS sequence"/>
</dbReference>
<dbReference type="InterPro" id="IPR017517">
    <property type="entry name" value="Maleyloyr_isom"/>
</dbReference>
<evidence type="ECO:0000313" key="5">
    <source>
        <dbReference type="Proteomes" id="UP000275024"/>
    </source>
</evidence>
<protein>
    <submittedName>
        <fullName evidence="2">TIGR03086 family protein</fullName>
    </submittedName>
</protein>
<dbReference type="InterPro" id="IPR017520">
    <property type="entry name" value="CHP03086"/>
</dbReference>
<dbReference type="Proteomes" id="UP000268652">
    <property type="component" value="Unassembled WGS sequence"/>
</dbReference>
<dbReference type="Gene3D" id="1.20.120.450">
    <property type="entry name" value="dinb family like domain"/>
    <property type="match status" value="1"/>
</dbReference>
<keyword evidence="4" id="KW-1185">Reference proteome</keyword>
<dbReference type="EMBL" id="RBDX01000045">
    <property type="protein sequence ID" value="RKN03712.1"/>
    <property type="molecule type" value="Genomic_DNA"/>
</dbReference>
<dbReference type="Pfam" id="PF11716">
    <property type="entry name" value="MDMPI_N"/>
    <property type="match status" value="1"/>
</dbReference>
<name>A0A3A9VT35_9ACTN</name>
<accession>A0A3A9VT35</accession>
<comment type="caution">
    <text evidence="2">The sequence shown here is derived from an EMBL/GenBank/DDBJ whole genome shotgun (WGS) entry which is preliminary data.</text>
</comment>
<dbReference type="RefSeq" id="WP_120700558.1">
    <property type="nucleotide sequence ID" value="NZ_RBDX01000045.1"/>
</dbReference>